<gene>
    <name evidence="1" type="ORF">FLO80_12150</name>
</gene>
<evidence type="ECO:0000313" key="2">
    <source>
        <dbReference type="Proteomes" id="UP000325291"/>
    </source>
</evidence>
<proteinExistence type="predicted"/>
<name>A0A5A9ZC09_9RHOB</name>
<keyword evidence="2" id="KW-1185">Reference proteome</keyword>
<protein>
    <submittedName>
        <fullName evidence="1">Uncharacterized protein</fullName>
    </submittedName>
</protein>
<dbReference type="EMBL" id="VINQ01000008">
    <property type="protein sequence ID" value="KAA0914798.1"/>
    <property type="molecule type" value="Genomic_DNA"/>
</dbReference>
<comment type="caution">
    <text evidence="1">The sequence shown here is derived from an EMBL/GenBank/DDBJ whole genome shotgun (WGS) entry which is preliminary data.</text>
</comment>
<organism evidence="1 2">
    <name type="scientific">Aquicoccus porphyridii</name>
    <dbReference type="NCBI Taxonomy" id="1852029"/>
    <lineage>
        <taxon>Bacteria</taxon>
        <taxon>Pseudomonadati</taxon>
        <taxon>Pseudomonadota</taxon>
        <taxon>Alphaproteobacteria</taxon>
        <taxon>Rhodobacterales</taxon>
        <taxon>Paracoccaceae</taxon>
        <taxon>Aquicoccus</taxon>
    </lineage>
</organism>
<dbReference type="Proteomes" id="UP000325291">
    <property type="component" value="Unassembled WGS sequence"/>
</dbReference>
<dbReference type="AlphaFoldDB" id="A0A5A9ZC09"/>
<reference evidence="1 2" key="1">
    <citation type="submission" date="2019-07" db="EMBL/GenBank/DDBJ databases">
        <title>Aquicoccus porphyridii gen. nov., sp. nov., isolated from a small marine red alga, Porphyridium marinum.</title>
        <authorList>
            <person name="Liu L."/>
        </authorList>
    </citation>
    <scope>NUCLEOTIDE SEQUENCE [LARGE SCALE GENOMIC DNA]</scope>
    <source>
        <strain evidence="1 2">L1 8-17</strain>
    </source>
</reference>
<evidence type="ECO:0000313" key="1">
    <source>
        <dbReference type="EMBL" id="KAA0914798.1"/>
    </source>
</evidence>
<accession>A0A5A9ZC09</accession>
<sequence>MACATILSGCLAIPPKDTTPEMRDDYLAAVASVGCVMRSEKQYLPVELQAGLTREQAVALTEYHLASGKAEKLPGDQGVKLMTGACA</sequence>